<dbReference type="InterPro" id="IPR000742">
    <property type="entry name" value="EGF"/>
</dbReference>
<name>A0AAU9KB87_9CILI</name>
<evidence type="ECO:0000256" key="7">
    <source>
        <dbReference type="ARBA" id="ARBA00023136"/>
    </source>
</evidence>
<accession>A0AAU9KB87</accession>
<evidence type="ECO:0000256" key="9">
    <source>
        <dbReference type="PROSITE-ProRule" id="PRU00175"/>
    </source>
</evidence>
<dbReference type="Pfam" id="PF13639">
    <property type="entry name" value="zf-RING_2"/>
    <property type="match status" value="1"/>
</dbReference>
<evidence type="ECO:0000259" key="12">
    <source>
        <dbReference type="PROSITE" id="PS50026"/>
    </source>
</evidence>
<dbReference type="InterPro" id="IPR013083">
    <property type="entry name" value="Znf_RING/FYVE/PHD"/>
</dbReference>
<keyword evidence="7 10" id="KW-0472">Membrane</keyword>
<dbReference type="PANTHER" id="PTHR46539">
    <property type="entry name" value="E3 UBIQUITIN-PROTEIN LIGASE ATL42"/>
    <property type="match status" value="1"/>
</dbReference>
<dbReference type="InterPro" id="IPR001841">
    <property type="entry name" value="Znf_RING"/>
</dbReference>
<feature type="transmembrane region" description="Helical" evidence="10">
    <location>
        <begin position="301"/>
        <end position="322"/>
    </location>
</feature>
<keyword evidence="15" id="KW-1185">Reference proteome</keyword>
<dbReference type="PROSITE" id="PS01186">
    <property type="entry name" value="EGF_2"/>
    <property type="match status" value="1"/>
</dbReference>
<feature type="disulfide bond" evidence="8">
    <location>
        <begin position="146"/>
        <end position="156"/>
    </location>
</feature>
<evidence type="ECO:0000256" key="6">
    <source>
        <dbReference type="ARBA" id="ARBA00022989"/>
    </source>
</evidence>
<protein>
    <recommendedName>
        <fullName evidence="16">RING-type domain-containing protein</fullName>
    </recommendedName>
</protein>
<feature type="signal peptide" evidence="11">
    <location>
        <begin position="1"/>
        <end position="18"/>
    </location>
</feature>
<keyword evidence="2 10" id="KW-0812">Transmembrane</keyword>
<evidence type="ECO:0000256" key="4">
    <source>
        <dbReference type="ARBA" id="ARBA00022771"/>
    </source>
</evidence>
<keyword evidence="6 10" id="KW-1133">Transmembrane helix</keyword>
<reference evidence="14" key="1">
    <citation type="submission" date="2021-09" db="EMBL/GenBank/DDBJ databases">
        <authorList>
            <consortium name="AG Swart"/>
            <person name="Singh M."/>
            <person name="Singh A."/>
            <person name="Seah K."/>
            <person name="Emmerich C."/>
        </authorList>
    </citation>
    <scope>NUCLEOTIDE SEQUENCE</scope>
    <source>
        <strain evidence="14">ATCC30299</strain>
    </source>
</reference>
<sequence length="444" mass="50238">MYIWLTLLFLPSLTRVLGDSIPILQPGHSLSIAQSTEWNSFQLVLNSPSKQYIRVSVQVLQKPDKSQPVLTLGQEDPSFSSDGSSVTAQMVDYDGWFSQCGYHSLIFQSSSISSYPKTYIAFGNFNYLNGQITYVVSVDEDDGIICPQDCNSRGVCVSLGVCDCKNGYIGVGCESEAIEITQNNLYSLNAPCQGVNYAYINRQKVSNDALKFNFGWTKSSSRIFFDYKGRGIAELPSPRSFFYQILLPAYDYKLKVDFDVKKMSDLIYIALYNDLNCTSENFNLYVKLAGGSNEDTDIAIYVWPTLGVILFIICVIVGVMYYRYWRHKRRFYGLSLAIINRKFPVVHYSKVSGKLSDKSCAICMEEFQENSLVRRLNCDHIFHDDCIKHWLKSSKLCYICKQDCRASPEESIDLTMEKEVMSSPTTVTTVKDELSISGVIKLDS</sequence>
<dbReference type="PROSITE" id="PS50089">
    <property type="entry name" value="ZF_RING_2"/>
    <property type="match status" value="1"/>
</dbReference>
<evidence type="ECO:0000256" key="8">
    <source>
        <dbReference type="PROSITE-ProRule" id="PRU00076"/>
    </source>
</evidence>
<dbReference type="Gene3D" id="3.30.40.10">
    <property type="entry name" value="Zinc/RING finger domain, C3HC4 (zinc finger)"/>
    <property type="match status" value="1"/>
</dbReference>
<feature type="domain" description="EGF-like" evidence="12">
    <location>
        <begin position="142"/>
        <end position="174"/>
    </location>
</feature>
<keyword evidence="5" id="KW-0862">Zinc</keyword>
<keyword evidence="11" id="KW-0732">Signal</keyword>
<evidence type="ECO:0000256" key="3">
    <source>
        <dbReference type="ARBA" id="ARBA00022723"/>
    </source>
</evidence>
<evidence type="ECO:0008006" key="16">
    <source>
        <dbReference type="Google" id="ProtNLM"/>
    </source>
</evidence>
<dbReference type="PROSITE" id="PS50026">
    <property type="entry name" value="EGF_3"/>
    <property type="match status" value="1"/>
</dbReference>
<evidence type="ECO:0000256" key="5">
    <source>
        <dbReference type="ARBA" id="ARBA00022833"/>
    </source>
</evidence>
<feature type="disulfide bond" evidence="8">
    <location>
        <begin position="164"/>
        <end position="173"/>
    </location>
</feature>
<feature type="domain" description="RING-type" evidence="13">
    <location>
        <begin position="360"/>
        <end position="401"/>
    </location>
</feature>
<dbReference type="GO" id="GO:0016020">
    <property type="term" value="C:membrane"/>
    <property type="evidence" value="ECO:0007669"/>
    <property type="project" value="UniProtKB-SubCell"/>
</dbReference>
<comment type="subcellular location">
    <subcellularLocation>
        <location evidence="1">Membrane</location>
    </subcellularLocation>
</comment>
<keyword evidence="4 9" id="KW-0863">Zinc-finger</keyword>
<feature type="chain" id="PRO_5043818382" description="RING-type domain-containing protein" evidence="11">
    <location>
        <begin position="19"/>
        <end position="444"/>
    </location>
</feature>
<evidence type="ECO:0000313" key="14">
    <source>
        <dbReference type="EMBL" id="CAG9332850.1"/>
    </source>
</evidence>
<dbReference type="PROSITE" id="PS00022">
    <property type="entry name" value="EGF_1"/>
    <property type="match status" value="1"/>
</dbReference>
<proteinExistence type="predicted"/>
<dbReference type="SMART" id="SM00184">
    <property type="entry name" value="RING"/>
    <property type="match status" value="1"/>
</dbReference>
<evidence type="ECO:0000256" key="1">
    <source>
        <dbReference type="ARBA" id="ARBA00004370"/>
    </source>
</evidence>
<dbReference type="AlphaFoldDB" id="A0AAU9KB87"/>
<dbReference type="Pfam" id="PF23106">
    <property type="entry name" value="EGF_Teneurin"/>
    <property type="match status" value="1"/>
</dbReference>
<comment type="caution">
    <text evidence="14">The sequence shown here is derived from an EMBL/GenBank/DDBJ whole genome shotgun (WGS) entry which is preliminary data.</text>
</comment>
<dbReference type="GO" id="GO:0008270">
    <property type="term" value="F:zinc ion binding"/>
    <property type="evidence" value="ECO:0007669"/>
    <property type="project" value="UniProtKB-KW"/>
</dbReference>
<keyword evidence="8" id="KW-1015">Disulfide bond</keyword>
<evidence type="ECO:0000259" key="13">
    <source>
        <dbReference type="PROSITE" id="PS50089"/>
    </source>
</evidence>
<keyword evidence="3" id="KW-0479">Metal-binding</keyword>
<gene>
    <name evidence="14" type="ORF">BSTOLATCC_MIC57137</name>
</gene>
<dbReference type="SUPFAM" id="SSF57850">
    <property type="entry name" value="RING/U-box"/>
    <property type="match status" value="1"/>
</dbReference>
<evidence type="ECO:0000256" key="10">
    <source>
        <dbReference type="SAM" id="Phobius"/>
    </source>
</evidence>
<comment type="caution">
    <text evidence="8">Lacks conserved residue(s) required for the propagation of feature annotation.</text>
</comment>
<evidence type="ECO:0000256" key="2">
    <source>
        <dbReference type="ARBA" id="ARBA00022692"/>
    </source>
</evidence>
<dbReference type="PANTHER" id="PTHR46539:SF1">
    <property type="entry name" value="E3 UBIQUITIN-PROTEIN LIGASE ATL42"/>
    <property type="match status" value="1"/>
</dbReference>
<evidence type="ECO:0000256" key="11">
    <source>
        <dbReference type="SAM" id="SignalP"/>
    </source>
</evidence>
<dbReference type="EMBL" id="CAJZBQ010000055">
    <property type="protein sequence ID" value="CAG9332850.1"/>
    <property type="molecule type" value="Genomic_DNA"/>
</dbReference>
<dbReference type="Gene3D" id="2.10.25.10">
    <property type="entry name" value="Laminin"/>
    <property type="match status" value="1"/>
</dbReference>
<evidence type="ECO:0000313" key="15">
    <source>
        <dbReference type="Proteomes" id="UP001162131"/>
    </source>
</evidence>
<dbReference type="Proteomes" id="UP001162131">
    <property type="component" value="Unassembled WGS sequence"/>
</dbReference>
<keyword evidence="8" id="KW-0245">EGF-like domain</keyword>
<organism evidence="14 15">
    <name type="scientific">Blepharisma stoltei</name>
    <dbReference type="NCBI Taxonomy" id="1481888"/>
    <lineage>
        <taxon>Eukaryota</taxon>
        <taxon>Sar</taxon>
        <taxon>Alveolata</taxon>
        <taxon>Ciliophora</taxon>
        <taxon>Postciliodesmatophora</taxon>
        <taxon>Heterotrichea</taxon>
        <taxon>Heterotrichida</taxon>
        <taxon>Blepharismidae</taxon>
        <taxon>Blepharisma</taxon>
    </lineage>
</organism>